<feature type="compositionally biased region" description="Low complexity" evidence="1">
    <location>
        <begin position="504"/>
        <end position="514"/>
    </location>
</feature>
<accession>A0A0A9ZBW3</accession>
<dbReference type="EMBL" id="GBHO01002216">
    <property type="protein sequence ID" value="JAG41388.1"/>
    <property type="molecule type" value="Transcribed_RNA"/>
</dbReference>
<protein>
    <recommendedName>
        <fullName evidence="2">C2H2-type domain-containing protein</fullName>
    </recommendedName>
</protein>
<name>A0A0A9ZBW3_LYGHE</name>
<organism evidence="4">
    <name type="scientific">Lygus hesperus</name>
    <name type="common">Western plant bug</name>
    <dbReference type="NCBI Taxonomy" id="30085"/>
    <lineage>
        <taxon>Eukaryota</taxon>
        <taxon>Metazoa</taxon>
        <taxon>Ecdysozoa</taxon>
        <taxon>Arthropoda</taxon>
        <taxon>Hexapoda</taxon>
        <taxon>Insecta</taxon>
        <taxon>Pterygota</taxon>
        <taxon>Neoptera</taxon>
        <taxon>Paraneoptera</taxon>
        <taxon>Hemiptera</taxon>
        <taxon>Heteroptera</taxon>
        <taxon>Panheteroptera</taxon>
        <taxon>Cimicomorpha</taxon>
        <taxon>Miridae</taxon>
        <taxon>Mirini</taxon>
        <taxon>Lygus</taxon>
    </lineage>
</organism>
<dbReference type="InterPro" id="IPR036236">
    <property type="entry name" value="Znf_C2H2_sf"/>
</dbReference>
<proteinExistence type="predicted"/>
<evidence type="ECO:0000313" key="3">
    <source>
        <dbReference type="EMBL" id="JAG41384.1"/>
    </source>
</evidence>
<dbReference type="SUPFAM" id="SSF57667">
    <property type="entry name" value="beta-beta-alpha zinc fingers"/>
    <property type="match status" value="1"/>
</dbReference>
<evidence type="ECO:0000313" key="4">
    <source>
        <dbReference type="EMBL" id="JAG41386.1"/>
    </source>
</evidence>
<feature type="region of interest" description="Disordered" evidence="1">
    <location>
        <begin position="413"/>
        <end position="479"/>
    </location>
</feature>
<evidence type="ECO:0000259" key="2">
    <source>
        <dbReference type="Pfam" id="PF12874"/>
    </source>
</evidence>
<reference evidence="6" key="3">
    <citation type="submission" date="2014-09" db="EMBL/GenBank/DDBJ databases">
        <authorList>
            <person name="Magalhaes I.L.F."/>
            <person name="Oliveira U."/>
            <person name="Santos F.R."/>
            <person name="Vidigal T.H.D.A."/>
            <person name="Brescovit A.D."/>
            <person name="Santos A.J."/>
        </authorList>
    </citation>
    <scope>NUCLEOTIDE SEQUENCE</scope>
</reference>
<dbReference type="EMBL" id="GBRD01001471">
    <property type="protein sequence ID" value="JAG64350.1"/>
    <property type="molecule type" value="Transcribed_RNA"/>
</dbReference>
<sequence length="800" mass="88984">MEGVTGAAAQDFGNEEMLKFFIQLISMTKHMVDNVLPDLLLLMGKSIIDTIISQCDDFDVSLHVFMKLCAVVSKKNLSRPPMKQSSIKDCDKTEVTANVIVNPTSCDDRGNNITNVVADEKPKSQNFAAANNSNMTYEEELIDDEVWKILIEKVKTDFIQSRKLIDFYYCGLCNVRCYVANTWPAHLNGRRHTARSAQVANIKMVCDTCGLQIISDDQHIAMIMESPEHRSFDELITHELLPLKTIGKAPDENSSKKIPESQTSDVKPRSDTPISGISNNGEVVLNGRVVDEAIFKGMVVCPSFAVLTTQIRHRIDNRKRFTACFCRPCDVVCKCKDSWFKHITSPKHVTLMKNKAFNNVLCMCVQCDFGIVASKVIARGYMCYHIENCHQQSTDDIKDEEYMTMQEITPKVEKKLGGKKSGGKVGSSKEGSFKGSMDSVRSQPKDELSYTSMGPAGREKACKNDFESSDRDDNLERSDTPMSYQYLAAQMKSMKDGGPLQGTSRSSSRASLRSPEFKEGSLMKYLDDVCVPPKEGKGVSSKEGNFKKPNPLPTSKSTLNSPKKSTGIDDGAQFSGRSTPYSGRSTPSAALGSREQRGNVEPANNSQQDLSRSSSSASLRGSQSSANRSGGNSSNDSDRIASPCNMEVDDCYRDRRPRSTSGAPNKPKSSPSAPSEERPGMNNRQHTGWMGGHQEPPKFMVSEDNDMVAPFIVMLRHKEAKFLANKTYKPFSALCLLCPTLVFRDFFEWFDHVGTHSSSDTENDVDCSFCNSHIYGNVAEIRERLIFHDEHLRIDRLMKS</sequence>
<gene>
    <name evidence="5" type="ORF">CM83_88286</name>
    <name evidence="4" type="ORF">CM83_88292</name>
    <name evidence="3" type="ORF">CM83_88294</name>
</gene>
<feature type="domain" description="C2H2-type" evidence="2">
    <location>
        <begin position="325"/>
        <end position="348"/>
    </location>
</feature>
<feature type="region of interest" description="Disordered" evidence="1">
    <location>
        <begin position="494"/>
        <end position="691"/>
    </location>
</feature>
<dbReference type="InterPro" id="IPR013087">
    <property type="entry name" value="Znf_C2H2_type"/>
</dbReference>
<dbReference type="EMBL" id="GBHO01002220">
    <property type="protein sequence ID" value="JAG41384.1"/>
    <property type="molecule type" value="Transcribed_RNA"/>
</dbReference>
<feature type="compositionally biased region" description="Basic and acidic residues" evidence="1">
    <location>
        <begin position="457"/>
        <end position="479"/>
    </location>
</feature>
<feature type="compositionally biased region" description="Basic and acidic residues" evidence="1">
    <location>
        <begin position="249"/>
        <end position="259"/>
    </location>
</feature>
<dbReference type="EMBL" id="GBRD01001470">
    <property type="protein sequence ID" value="JAG64351.1"/>
    <property type="molecule type" value="Transcribed_RNA"/>
</dbReference>
<evidence type="ECO:0000313" key="6">
    <source>
        <dbReference type="EMBL" id="JAG64350.1"/>
    </source>
</evidence>
<dbReference type="AlphaFoldDB" id="A0A0A9ZBW3"/>
<evidence type="ECO:0000256" key="1">
    <source>
        <dbReference type="SAM" id="MobiDB-lite"/>
    </source>
</evidence>
<reference evidence="4" key="1">
    <citation type="journal article" date="2014" name="PLoS ONE">
        <title>Transcriptome-Based Identification of ABC Transporters in the Western Tarnished Plant Bug Lygus hesperus.</title>
        <authorList>
            <person name="Hull J.J."/>
            <person name="Chaney K."/>
            <person name="Geib S.M."/>
            <person name="Fabrick J.A."/>
            <person name="Brent C.S."/>
            <person name="Walsh D."/>
            <person name="Lavine L.C."/>
        </authorList>
    </citation>
    <scope>NUCLEOTIDE SEQUENCE</scope>
</reference>
<feature type="domain" description="C2H2-type" evidence="2">
    <location>
        <begin position="168"/>
        <end position="192"/>
    </location>
</feature>
<feature type="compositionally biased region" description="Polar residues" evidence="1">
    <location>
        <begin position="553"/>
        <end position="564"/>
    </location>
</feature>
<feature type="compositionally biased region" description="Low complexity" evidence="1">
    <location>
        <begin position="661"/>
        <end position="674"/>
    </location>
</feature>
<feature type="compositionally biased region" description="Low complexity" evidence="1">
    <location>
        <begin position="426"/>
        <end position="436"/>
    </location>
</feature>
<feature type="compositionally biased region" description="Polar residues" evidence="1">
    <location>
        <begin position="575"/>
        <end position="588"/>
    </location>
</feature>
<feature type="compositionally biased region" description="Low complexity" evidence="1">
    <location>
        <begin position="606"/>
        <end position="635"/>
    </location>
</feature>
<evidence type="ECO:0000313" key="5">
    <source>
        <dbReference type="EMBL" id="JAG41388.1"/>
    </source>
</evidence>
<reference evidence="4" key="2">
    <citation type="submission" date="2014-07" db="EMBL/GenBank/DDBJ databases">
        <authorList>
            <person name="Hull J."/>
        </authorList>
    </citation>
    <scope>NUCLEOTIDE SEQUENCE</scope>
</reference>
<dbReference type="Pfam" id="PF12874">
    <property type="entry name" value="zf-met"/>
    <property type="match status" value="2"/>
</dbReference>
<dbReference type="EMBL" id="GBHO01002218">
    <property type="protein sequence ID" value="JAG41386.1"/>
    <property type="molecule type" value="Transcribed_RNA"/>
</dbReference>
<feature type="compositionally biased region" description="Basic and acidic residues" evidence="1">
    <location>
        <begin position="515"/>
        <end position="527"/>
    </location>
</feature>
<feature type="region of interest" description="Disordered" evidence="1">
    <location>
        <begin position="247"/>
        <end position="273"/>
    </location>
</feature>